<gene>
    <name evidence="1" type="ORF">H1P_5850002</name>
</gene>
<dbReference type="AlphaFoldDB" id="A0A563W0W0"/>
<accession>A0A563W0W0</accession>
<dbReference type="EMBL" id="CAACVJ010000540">
    <property type="protein sequence ID" value="VEP17300.1"/>
    <property type="molecule type" value="Genomic_DNA"/>
</dbReference>
<dbReference type="RefSeq" id="WP_144875813.1">
    <property type="nucleotide sequence ID" value="NZ_LR214319.1"/>
</dbReference>
<protein>
    <recommendedName>
        <fullName evidence="3">DUF4278 domain-containing protein</fullName>
    </recommendedName>
</protein>
<keyword evidence="2" id="KW-1185">Reference proteome</keyword>
<evidence type="ECO:0000313" key="2">
    <source>
        <dbReference type="Proteomes" id="UP000320055"/>
    </source>
</evidence>
<dbReference type="Pfam" id="PF14105">
    <property type="entry name" value="DUF4278"/>
    <property type="match status" value="1"/>
</dbReference>
<organism evidence="1 2">
    <name type="scientific">Hyella patelloides LEGE 07179</name>
    <dbReference type="NCBI Taxonomy" id="945734"/>
    <lineage>
        <taxon>Bacteria</taxon>
        <taxon>Bacillati</taxon>
        <taxon>Cyanobacteriota</taxon>
        <taxon>Cyanophyceae</taxon>
        <taxon>Pleurocapsales</taxon>
        <taxon>Hyellaceae</taxon>
        <taxon>Hyella</taxon>
    </lineage>
</organism>
<name>A0A563W0W0_9CYAN</name>
<dbReference type="OrthoDB" id="583400at2"/>
<reference evidence="1 2" key="1">
    <citation type="submission" date="2019-01" db="EMBL/GenBank/DDBJ databases">
        <authorList>
            <person name="Brito A."/>
        </authorList>
    </citation>
    <scope>NUCLEOTIDE SEQUENCE [LARGE SCALE GENOMIC DNA]</scope>
    <source>
        <strain evidence="1">1</strain>
    </source>
</reference>
<proteinExistence type="predicted"/>
<dbReference type="InterPro" id="IPR025458">
    <property type="entry name" value="DUF4278"/>
</dbReference>
<evidence type="ECO:0008006" key="3">
    <source>
        <dbReference type="Google" id="ProtNLM"/>
    </source>
</evidence>
<dbReference type="Proteomes" id="UP000320055">
    <property type="component" value="Unassembled WGS sequence"/>
</dbReference>
<sequence>MKLRFLGQVYATSNHRVKTIPSEHTARFLGQSYTPSLPIKPVKSQLGLRKYRGVSYQA</sequence>
<evidence type="ECO:0000313" key="1">
    <source>
        <dbReference type="EMBL" id="VEP17300.1"/>
    </source>
</evidence>